<comment type="similarity">
    <text evidence="1">Belongs to the nitroreductase family.</text>
</comment>
<evidence type="ECO:0000256" key="2">
    <source>
        <dbReference type="ARBA" id="ARBA00023002"/>
    </source>
</evidence>
<evidence type="ECO:0000313" key="5">
    <source>
        <dbReference type="Proteomes" id="UP000001822"/>
    </source>
</evidence>
<keyword evidence="2 4" id="KW-0560">Oxidoreductase</keyword>
<protein>
    <submittedName>
        <fullName evidence="4">NAD(P)H-flavin oxidoreductase</fullName>
        <ecNumber evidence="4">1.6.6.-</ecNumber>
    </submittedName>
</protein>
<dbReference type="PANTHER" id="PTHR43673:SF10">
    <property type="entry name" value="NADH DEHYDROGENASE_NAD(P)H NITROREDUCTASE XCC3605-RELATED"/>
    <property type="match status" value="1"/>
</dbReference>
<dbReference type="EMBL" id="CP000383">
    <property type="protein sequence ID" value="ABG58946.1"/>
    <property type="molecule type" value="Genomic_DNA"/>
</dbReference>
<dbReference type="OrthoDB" id="9809288at2"/>
<dbReference type="PANTHER" id="PTHR43673">
    <property type="entry name" value="NAD(P)H NITROREDUCTASE YDGI-RELATED"/>
    <property type="match status" value="1"/>
</dbReference>
<sequence>MELHTTEKTAREAIEYRRSVRIFQPESLDTEKVKECIRLAALAPNSSNMQLWEFYHITSAEMLRDVSKVCMDQNASKNAKEMVVFVVRKDLWKARAKANAEIRRKLFGSKPFNAYTKREQDAIKYFTKVMPILYMDFFGLLGGLKWLIAQVAGIFRPMYRQLTQSDMRIVAHKSTALACENFMISMAAIGYDTCPMEGLDSLRLKRLLKLPYGAEISMVIACGIRVPEGIYWPQHRIPFEEVYFTK</sequence>
<evidence type="ECO:0000313" key="4">
    <source>
        <dbReference type="EMBL" id="ABG58946.1"/>
    </source>
</evidence>
<organism evidence="4 5">
    <name type="scientific">Cytophaga hutchinsonii (strain ATCC 33406 / DSM 1761 / CIP 103989 / NBRC 15051 / NCIMB 9469 / D465)</name>
    <dbReference type="NCBI Taxonomy" id="269798"/>
    <lineage>
        <taxon>Bacteria</taxon>
        <taxon>Pseudomonadati</taxon>
        <taxon>Bacteroidota</taxon>
        <taxon>Cytophagia</taxon>
        <taxon>Cytophagales</taxon>
        <taxon>Cytophagaceae</taxon>
        <taxon>Cytophaga</taxon>
    </lineage>
</organism>
<dbReference type="InterPro" id="IPR029479">
    <property type="entry name" value="Nitroreductase"/>
</dbReference>
<dbReference type="RefSeq" id="WP_011585063.1">
    <property type="nucleotide sequence ID" value="NC_008255.1"/>
</dbReference>
<evidence type="ECO:0000259" key="3">
    <source>
        <dbReference type="Pfam" id="PF00881"/>
    </source>
</evidence>
<dbReference type="EC" id="1.6.6.-" evidence="4"/>
<gene>
    <name evidence="4" type="primary">yfkO</name>
    <name evidence="4" type="ordered locus">CHU_1678</name>
</gene>
<dbReference type="InterPro" id="IPR000415">
    <property type="entry name" value="Nitroreductase-like"/>
</dbReference>
<dbReference type="Pfam" id="PF00881">
    <property type="entry name" value="Nitroreductase"/>
    <property type="match status" value="1"/>
</dbReference>
<keyword evidence="5" id="KW-1185">Reference proteome</keyword>
<feature type="domain" description="Nitroreductase" evidence="3">
    <location>
        <begin position="14"/>
        <end position="223"/>
    </location>
</feature>
<dbReference type="Gene3D" id="3.40.109.10">
    <property type="entry name" value="NADH Oxidase"/>
    <property type="match status" value="1"/>
</dbReference>
<accession>A0A6N4SRL2</accession>
<proteinExistence type="inferred from homology"/>
<dbReference type="SUPFAM" id="SSF55469">
    <property type="entry name" value="FMN-dependent nitroreductase-like"/>
    <property type="match status" value="1"/>
</dbReference>
<dbReference type="AlphaFoldDB" id="A0A6N4SRL2"/>
<reference evidence="4 5" key="1">
    <citation type="journal article" date="2007" name="Appl. Environ. Microbiol.">
        <title>Genome sequence of the cellulolytic gliding bacterium Cytophaga hutchinsonii.</title>
        <authorList>
            <person name="Xie G."/>
            <person name="Bruce D.C."/>
            <person name="Challacombe J.F."/>
            <person name="Chertkov O."/>
            <person name="Detter J.C."/>
            <person name="Gilna P."/>
            <person name="Han C.S."/>
            <person name="Lucas S."/>
            <person name="Misra M."/>
            <person name="Myers G.L."/>
            <person name="Richardson P."/>
            <person name="Tapia R."/>
            <person name="Thayer N."/>
            <person name="Thompson L.S."/>
            <person name="Brettin T.S."/>
            <person name="Henrissat B."/>
            <person name="Wilson D.B."/>
            <person name="McBride M.J."/>
        </authorList>
    </citation>
    <scope>NUCLEOTIDE SEQUENCE [LARGE SCALE GENOMIC DNA]</scope>
    <source>
        <strain evidence="5">ATCC 33406 / DSM 1761 / CIP 103989 / NBRC 15051 / NCIMB 9469 / D465</strain>
    </source>
</reference>
<evidence type="ECO:0000256" key="1">
    <source>
        <dbReference type="ARBA" id="ARBA00007118"/>
    </source>
</evidence>
<name>A0A6N4SRL2_CYTH3</name>
<dbReference type="GO" id="GO:0016491">
    <property type="term" value="F:oxidoreductase activity"/>
    <property type="evidence" value="ECO:0007669"/>
    <property type="project" value="UniProtKB-KW"/>
</dbReference>
<dbReference type="Proteomes" id="UP000001822">
    <property type="component" value="Chromosome"/>
</dbReference>
<dbReference type="KEGG" id="chu:CHU_1678"/>